<dbReference type="PANTHER" id="PTHR42878:SF15">
    <property type="entry name" value="BACTERIOPHYTOCHROME"/>
    <property type="match status" value="1"/>
</dbReference>
<gene>
    <name evidence="7" type="ORF">S01H1_07078</name>
</gene>
<dbReference type="PRINTS" id="PR00344">
    <property type="entry name" value="BCTRLSENSOR"/>
</dbReference>
<keyword evidence="5" id="KW-0418">Kinase</keyword>
<dbReference type="Gene3D" id="3.30.565.10">
    <property type="entry name" value="Histidine kinase-like ATPase, C-terminal domain"/>
    <property type="match status" value="1"/>
</dbReference>
<evidence type="ECO:0000256" key="2">
    <source>
        <dbReference type="ARBA" id="ARBA00012438"/>
    </source>
</evidence>
<dbReference type="GO" id="GO:0000155">
    <property type="term" value="F:phosphorelay sensor kinase activity"/>
    <property type="evidence" value="ECO:0007669"/>
    <property type="project" value="InterPro"/>
</dbReference>
<keyword evidence="3" id="KW-0597">Phosphoprotein</keyword>
<dbReference type="FunFam" id="3.30.565.10:FF:000006">
    <property type="entry name" value="Sensor histidine kinase WalK"/>
    <property type="match status" value="1"/>
</dbReference>
<dbReference type="InterPro" id="IPR005467">
    <property type="entry name" value="His_kinase_dom"/>
</dbReference>
<sequence>MRDNTEQKQAEAALIKEKEEVEKRTHQLQIYINELEAFAYSVSHDLRTPLRSIDGFSQMLFEHYNDKLDDEGKSYLQRVRSASQRMAELIDDLINLSRVTRSEMHYETVDLSALARTITMELQQSQPERDVEFTIAPGLVAKGDAHLLRVALKNLLDNAWKFSRKQASAGIKFGYAETNGQPAYFVRDNGVGFDMAYANKLFGAFQRLHAPDEFEGSGIGLATVQRIIHRHGGKIWAESAVGQGATFYFTL</sequence>
<dbReference type="InterPro" id="IPR003661">
    <property type="entry name" value="HisK_dim/P_dom"/>
</dbReference>
<comment type="catalytic activity">
    <reaction evidence="1">
        <text>ATP + protein L-histidine = ADP + protein N-phospho-L-histidine.</text>
        <dbReference type="EC" id="2.7.13.3"/>
    </reaction>
</comment>
<dbReference type="GO" id="GO:0000156">
    <property type="term" value="F:phosphorelay response regulator activity"/>
    <property type="evidence" value="ECO:0007669"/>
    <property type="project" value="TreeGrafter"/>
</dbReference>
<dbReference type="CDD" id="cd00082">
    <property type="entry name" value="HisKA"/>
    <property type="match status" value="1"/>
</dbReference>
<dbReference type="SUPFAM" id="SSF55874">
    <property type="entry name" value="ATPase domain of HSP90 chaperone/DNA topoisomerase II/histidine kinase"/>
    <property type="match status" value="1"/>
</dbReference>
<dbReference type="Pfam" id="PF00512">
    <property type="entry name" value="HisKA"/>
    <property type="match status" value="1"/>
</dbReference>
<feature type="domain" description="Histidine kinase" evidence="6">
    <location>
        <begin position="41"/>
        <end position="251"/>
    </location>
</feature>
<dbReference type="InterPro" id="IPR004358">
    <property type="entry name" value="Sig_transdc_His_kin-like_C"/>
</dbReference>
<evidence type="ECO:0000313" key="7">
    <source>
        <dbReference type="EMBL" id="GAF85020.1"/>
    </source>
</evidence>
<proteinExistence type="predicted"/>
<dbReference type="PROSITE" id="PS50109">
    <property type="entry name" value="HIS_KIN"/>
    <property type="match status" value="1"/>
</dbReference>
<dbReference type="InterPro" id="IPR036890">
    <property type="entry name" value="HATPase_C_sf"/>
</dbReference>
<keyword evidence="4" id="KW-0808">Transferase</keyword>
<dbReference type="InterPro" id="IPR050351">
    <property type="entry name" value="BphY/WalK/GraS-like"/>
</dbReference>
<dbReference type="InterPro" id="IPR003594">
    <property type="entry name" value="HATPase_dom"/>
</dbReference>
<evidence type="ECO:0000259" key="6">
    <source>
        <dbReference type="PROSITE" id="PS50109"/>
    </source>
</evidence>
<dbReference type="EC" id="2.7.13.3" evidence="2"/>
<dbReference type="AlphaFoldDB" id="X0U967"/>
<dbReference type="PANTHER" id="PTHR42878">
    <property type="entry name" value="TWO-COMPONENT HISTIDINE KINASE"/>
    <property type="match status" value="1"/>
</dbReference>
<dbReference type="SMART" id="SM00388">
    <property type="entry name" value="HisKA"/>
    <property type="match status" value="1"/>
</dbReference>
<organism evidence="7">
    <name type="scientific">marine sediment metagenome</name>
    <dbReference type="NCBI Taxonomy" id="412755"/>
    <lineage>
        <taxon>unclassified sequences</taxon>
        <taxon>metagenomes</taxon>
        <taxon>ecological metagenomes</taxon>
    </lineage>
</organism>
<evidence type="ECO:0000256" key="1">
    <source>
        <dbReference type="ARBA" id="ARBA00000085"/>
    </source>
</evidence>
<dbReference type="EMBL" id="BARS01003652">
    <property type="protein sequence ID" value="GAF85020.1"/>
    <property type="molecule type" value="Genomic_DNA"/>
</dbReference>
<accession>X0U967</accession>
<dbReference type="GO" id="GO:0007234">
    <property type="term" value="P:osmosensory signaling via phosphorelay pathway"/>
    <property type="evidence" value="ECO:0007669"/>
    <property type="project" value="TreeGrafter"/>
</dbReference>
<comment type="caution">
    <text evidence="7">The sequence shown here is derived from an EMBL/GenBank/DDBJ whole genome shotgun (WGS) entry which is preliminary data.</text>
</comment>
<protein>
    <recommendedName>
        <fullName evidence="2">histidine kinase</fullName>
        <ecNumber evidence="2">2.7.13.3</ecNumber>
    </recommendedName>
</protein>
<dbReference type="Gene3D" id="1.10.287.130">
    <property type="match status" value="1"/>
</dbReference>
<dbReference type="SMART" id="SM00387">
    <property type="entry name" value="HATPase_c"/>
    <property type="match status" value="1"/>
</dbReference>
<name>X0U967_9ZZZZ</name>
<evidence type="ECO:0000256" key="4">
    <source>
        <dbReference type="ARBA" id="ARBA00022679"/>
    </source>
</evidence>
<evidence type="ECO:0000256" key="5">
    <source>
        <dbReference type="ARBA" id="ARBA00022777"/>
    </source>
</evidence>
<dbReference type="GO" id="GO:0030295">
    <property type="term" value="F:protein kinase activator activity"/>
    <property type="evidence" value="ECO:0007669"/>
    <property type="project" value="TreeGrafter"/>
</dbReference>
<dbReference type="SUPFAM" id="SSF47384">
    <property type="entry name" value="Homodimeric domain of signal transducing histidine kinase"/>
    <property type="match status" value="1"/>
</dbReference>
<dbReference type="FunFam" id="1.10.287.130:FF:000070">
    <property type="entry name" value="Histidine kinase sensor protein"/>
    <property type="match status" value="1"/>
</dbReference>
<reference evidence="7" key="1">
    <citation type="journal article" date="2014" name="Front. Microbiol.">
        <title>High frequency of phylogenetically diverse reductive dehalogenase-homologous genes in deep subseafloor sedimentary metagenomes.</title>
        <authorList>
            <person name="Kawai M."/>
            <person name="Futagami T."/>
            <person name="Toyoda A."/>
            <person name="Takaki Y."/>
            <person name="Nishi S."/>
            <person name="Hori S."/>
            <person name="Arai W."/>
            <person name="Tsubouchi T."/>
            <person name="Morono Y."/>
            <person name="Uchiyama I."/>
            <person name="Ito T."/>
            <person name="Fujiyama A."/>
            <person name="Inagaki F."/>
            <person name="Takami H."/>
        </authorList>
    </citation>
    <scope>NUCLEOTIDE SEQUENCE</scope>
    <source>
        <strain evidence="7">Expedition CK06-06</strain>
    </source>
</reference>
<evidence type="ECO:0000256" key="3">
    <source>
        <dbReference type="ARBA" id="ARBA00022553"/>
    </source>
</evidence>
<dbReference type="InterPro" id="IPR036097">
    <property type="entry name" value="HisK_dim/P_sf"/>
</dbReference>
<dbReference type="Pfam" id="PF02518">
    <property type="entry name" value="HATPase_c"/>
    <property type="match status" value="1"/>
</dbReference>